<keyword evidence="1" id="KW-1133">Transmembrane helix</keyword>
<accession>A0A2L2XBA5</accession>
<sequence length="42" mass="5139">MHRRHFLFIASKKLFKPPEALLFFSFLIYIYLISFRKAGEVY</sequence>
<gene>
    <name evidence="2" type="ORF">DCCM_2680</name>
</gene>
<name>A0A2L2XBA5_9FIRM</name>
<reference evidence="3" key="1">
    <citation type="submission" date="2018-02" db="EMBL/GenBank/DDBJ databases">
        <title>Genome sequence of Desulfocucumis palustris strain NAW-5.</title>
        <authorList>
            <person name="Watanabe M."/>
            <person name="Kojima H."/>
            <person name="Fukui M."/>
        </authorList>
    </citation>
    <scope>NUCLEOTIDE SEQUENCE [LARGE SCALE GENOMIC DNA]</scope>
    <source>
        <strain evidence="3">NAW-5</strain>
    </source>
</reference>
<evidence type="ECO:0000313" key="3">
    <source>
        <dbReference type="Proteomes" id="UP000239549"/>
    </source>
</evidence>
<evidence type="ECO:0000256" key="1">
    <source>
        <dbReference type="SAM" id="Phobius"/>
    </source>
</evidence>
<proteinExistence type="predicted"/>
<evidence type="ECO:0000313" key="2">
    <source>
        <dbReference type="EMBL" id="GBF33577.1"/>
    </source>
</evidence>
<keyword evidence="1" id="KW-0812">Transmembrane</keyword>
<dbReference type="Proteomes" id="UP000239549">
    <property type="component" value="Unassembled WGS sequence"/>
</dbReference>
<protein>
    <submittedName>
        <fullName evidence="2">Uncharacterized protein</fullName>
    </submittedName>
</protein>
<dbReference type="AlphaFoldDB" id="A0A2L2XBA5"/>
<keyword evidence="1" id="KW-0472">Membrane</keyword>
<feature type="transmembrane region" description="Helical" evidence="1">
    <location>
        <begin position="20"/>
        <end position="39"/>
    </location>
</feature>
<organism evidence="2 3">
    <name type="scientific">Desulfocucumis palustris</name>
    <dbReference type="NCBI Taxonomy" id="1898651"/>
    <lineage>
        <taxon>Bacteria</taxon>
        <taxon>Bacillati</taxon>
        <taxon>Bacillota</taxon>
        <taxon>Clostridia</taxon>
        <taxon>Eubacteriales</taxon>
        <taxon>Desulfocucumaceae</taxon>
        <taxon>Desulfocucumis</taxon>
    </lineage>
</organism>
<keyword evidence="3" id="KW-1185">Reference proteome</keyword>
<dbReference type="EMBL" id="BFAV01000104">
    <property type="protein sequence ID" value="GBF33577.1"/>
    <property type="molecule type" value="Genomic_DNA"/>
</dbReference>
<comment type="caution">
    <text evidence="2">The sequence shown here is derived from an EMBL/GenBank/DDBJ whole genome shotgun (WGS) entry which is preliminary data.</text>
</comment>